<comment type="similarity">
    <text evidence="1">Belongs to the VgrG protein family.</text>
</comment>
<dbReference type="Pfam" id="PF04717">
    <property type="entry name" value="Phage_base_V"/>
    <property type="match status" value="1"/>
</dbReference>
<dbReference type="InterPro" id="IPR006533">
    <property type="entry name" value="T6SS_Vgr_RhsGE"/>
</dbReference>
<gene>
    <name evidence="5" type="primary">tssI</name>
    <name evidence="5" type="ORF">GTP77_02350</name>
</gene>
<dbReference type="InterPro" id="IPR006531">
    <property type="entry name" value="Gp5/Vgr_OB"/>
</dbReference>
<sequence>MVQPKDLITTNRPLRLRLDCSTQLSDDMLLPQRVYGAESICGGLEYRILCVSARAQLPLKEFIGLPAALDFVTDRGGLRSICGIITEIAAGDSDGGLASYQLVLRDALSIMDKRTNTRVFRNKDEVEIVQLILDEWRLGNRIVGICFQHELADFFDTIRYPKREFTMQHNESDGAFIRRLLKRRGIAWYFRADHGQKALFHTMVLLNRPDSVRQNAAGAVRYHRDSATEERDSITSWSAVRTLRPGSTATHSWNYRNPLGVHFMSVAALGEADQGSSGRWMAASMDDYQVLPPHAGDDHEDLFKLGQLRMQRHDYETKCFHAEGSVRDLCVGEYFTLEGHPEISSHAAEERDFTVTALQVTAQNNLPKALAARVERLFARNRWMRKDAEGAHDAQLHQELAGHVAEGSSRMHIQFTAVRRGVPIVPAYHPRTELPQPQMQSAIVIGPEGEEVHCDEMGRVKIRFPGTRAQDHGDRGLAGTANDECDSAWVRVASNWAGNGPGHQSQCGTLGLPRIGSEVLVSFLGGDPDKPVIVGQLYNQEGLPPALSTMDGLPGNKHLSGIKSREIKGARANQLRLDDTTGQISAQLASDHGRTELNLGYLTQPKIGGYGECRGEGGELRSNQAIAVRGKNGLLLSAAASDKDEQLDRSEMLGMLDILNSISAQLASLAQTHSLDDADGGELAKLNDKLKGWSPVSGNHSVIAASAPDGMALISSESIALGAQTKLDLLCQGEAQIASGKSIFARAAQGLSLFAHKLGVKLIAASGNVLVQAHQGDINLTATGRIKITAGEGVEIVGPEVKIATKGAQADFGGGSITEQCSGTHTVKSAKFEYTNGGDGSVDELKFPSTRLETDERIVLHHSQTGKPVVGRRYTLTLADGSSVDGVTDEQGRTELVNSDDLGDIEVIIHPEDEQGD</sequence>
<dbReference type="InterPro" id="IPR018769">
    <property type="entry name" value="VgrG2_DUF2345"/>
</dbReference>
<dbReference type="Gene3D" id="4.10.220.110">
    <property type="match status" value="1"/>
</dbReference>
<dbReference type="Pfam" id="PF05954">
    <property type="entry name" value="Phage_GPD"/>
    <property type="match status" value="1"/>
</dbReference>
<comment type="caution">
    <text evidence="5">The sequence shown here is derived from an EMBL/GenBank/DDBJ whole genome shotgun (WGS) entry which is preliminary data.</text>
</comment>
<dbReference type="InterPro" id="IPR017847">
    <property type="entry name" value="T6SS_RhsGE_Vgr_subset"/>
</dbReference>
<keyword evidence="6" id="KW-1185">Reference proteome</keyword>
<dbReference type="Gene3D" id="2.40.50.230">
    <property type="entry name" value="Gp5 N-terminal domain"/>
    <property type="match status" value="1"/>
</dbReference>
<dbReference type="NCBIfam" id="TIGR03361">
    <property type="entry name" value="VI_Rhs_Vgr"/>
    <property type="match status" value="1"/>
</dbReference>
<feature type="domain" description="DUF2345" evidence="3">
    <location>
        <begin position="699"/>
        <end position="836"/>
    </location>
</feature>
<evidence type="ECO:0000313" key="5">
    <source>
        <dbReference type="EMBL" id="MYN06172.1"/>
    </source>
</evidence>
<evidence type="ECO:0000313" key="6">
    <source>
        <dbReference type="Proteomes" id="UP000450676"/>
    </source>
</evidence>
<evidence type="ECO:0000259" key="3">
    <source>
        <dbReference type="Pfam" id="PF10106"/>
    </source>
</evidence>
<dbReference type="Proteomes" id="UP000450676">
    <property type="component" value="Unassembled WGS sequence"/>
</dbReference>
<dbReference type="Gene3D" id="3.55.50.10">
    <property type="entry name" value="Baseplate protein-like domains"/>
    <property type="match status" value="1"/>
</dbReference>
<dbReference type="Gene3D" id="2.30.110.50">
    <property type="match status" value="1"/>
</dbReference>
<proteinExistence type="inferred from homology"/>
<dbReference type="InterPro" id="IPR037026">
    <property type="entry name" value="Vgr_OB-fold_dom_sf"/>
</dbReference>
<accession>A0A7X4H914</accession>
<dbReference type="SUPFAM" id="SSF69349">
    <property type="entry name" value="Phage fibre proteins"/>
    <property type="match status" value="1"/>
</dbReference>
<evidence type="ECO:0000259" key="2">
    <source>
        <dbReference type="Pfam" id="PF04717"/>
    </source>
</evidence>
<dbReference type="Pfam" id="PF13296">
    <property type="entry name" value="T6SS_Vgr"/>
    <property type="match status" value="1"/>
</dbReference>
<feature type="domain" description="Putative type VI secretion system Rhs element associated Vgr" evidence="4">
    <location>
        <begin position="565"/>
        <end position="670"/>
    </location>
</feature>
<reference evidence="5 6" key="1">
    <citation type="submission" date="2019-12" db="EMBL/GenBank/DDBJ databases">
        <title>Novel species isolated from a subtropical stream in China.</title>
        <authorList>
            <person name="Lu H."/>
        </authorList>
    </citation>
    <scope>NUCLEOTIDE SEQUENCE [LARGE SCALE GENOMIC DNA]</scope>
    <source>
        <strain evidence="5 6">FT127W</strain>
    </source>
</reference>
<dbReference type="Pfam" id="PF10106">
    <property type="entry name" value="DUF2345"/>
    <property type="match status" value="1"/>
</dbReference>
<dbReference type="SUPFAM" id="SSF69255">
    <property type="entry name" value="gp5 N-terminal domain-like"/>
    <property type="match status" value="1"/>
</dbReference>
<feature type="domain" description="Gp5/Type VI secretion system Vgr protein OB-fold" evidence="2">
    <location>
        <begin position="482"/>
        <end position="538"/>
    </location>
</feature>
<protein>
    <submittedName>
        <fullName evidence="5">Type VI secretion system tip protein VgrG</fullName>
    </submittedName>
</protein>
<dbReference type="SUPFAM" id="SSF69279">
    <property type="entry name" value="Phage tail proteins"/>
    <property type="match status" value="2"/>
</dbReference>
<dbReference type="InterPro" id="IPR028244">
    <property type="entry name" value="T6SS_Rhs_Vgr_dom"/>
</dbReference>
<dbReference type="NCBIfam" id="TIGR01646">
    <property type="entry name" value="vgr_GE"/>
    <property type="match status" value="1"/>
</dbReference>
<dbReference type="AlphaFoldDB" id="A0A7X4H914"/>
<name>A0A7X4H914_9BURK</name>
<evidence type="ECO:0000256" key="1">
    <source>
        <dbReference type="ARBA" id="ARBA00005558"/>
    </source>
</evidence>
<evidence type="ECO:0000259" key="4">
    <source>
        <dbReference type="Pfam" id="PF13296"/>
    </source>
</evidence>
<organism evidence="5 6">
    <name type="scientific">Pseudoduganella aquatica</name>
    <dbReference type="NCBI Taxonomy" id="2660641"/>
    <lineage>
        <taxon>Bacteria</taxon>
        <taxon>Pseudomonadati</taxon>
        <taxon>Pseudomonadota</taxon>
        <taxon>Betaproteobacteria</taxon>
        <taxon>Burkholderiales</taxon>
        <taxon>Oxalobacteraceae</taxon>
        <taxon>Telluria group</taxon>
        <taxon>Pseudoduganella</taxon>
    </lineage>
</organism>
<dbReference type="EMBL" id="WWCU01000002">
    <property type="protein sequence ID" value="MYN06172.1"/>
    <property type="molecule type" value="Genomic_DNA"/>
</dbReference>